<evidence type="ECO:0000256" key="1">
    <source>
        <dbReference type="SAM" id="MobiDB-lite"/>
    </source>
</evidence>
<name>A0A1L9S7M6_9EURO</name>
<dbReference type="AlphaFoldDB" id="A0A1L9S7M6"/>
<protein>
    <submittedName>
        <fullName evidence="2">Uncharacterized protein</fullName>
    </submittedName>
</protein>
<proteinExistence type="predicted"/>
<dbReference type="Proteomes" id="UP000184188">
    <property type="component" value="Unassembled WGS sequence"/>
</dbReference>
<reference evidence="3" key="1">
    <citation type="journal article" date="2017" name="Genome Biol.">
        <title>Comparative genomics reveals high biological diversity and specific adaptations in the industrially and medically important fungal genus Aspergillus.</title>
        <authorList>
            <person name="de Vries R.P."/>
            <person name="Riley R."/>
            <person name="Wiebenga A."/>
            <person name="Aguilar-Osorio G."/>
            <person name="Amillis S."/>
            <person name="Uchima C.A."/>
            <person name="Anderluh G."/>
            <person name="Asadollahi M."/>
            <person name="Askin M."/>
            <person name="Barry K."/>
            <person name="Battaglia E."/>
            <person name="Bayram O."/>
            <person name="Benocci T."/>
            <person name="Braus-Stromeyer S.A."/>
            <person name="Caldana C."/>
            <person name="Canovas D."/>
            <person name="Cerqueira G.C."/>
            <person name="Chen F."/>
            <person name="Chen W."/>
            <person name="Choi C."/>
            <person name="Clum A."/>
            <person name="Dos Santos R.A."/>
            <person name="Damasio A.R."/>
            <person name="Diallinas G."/>
            <person name="Emri T."/>
            <person name="Fekete E."/>
            <person name="Flipphi M."/>
            <person name="Freyberg S."/>
            <person name="Gallo A."/>
            <person name="Gournas C."/>
            <person name="Habgood R."/>
            <person name="Hainaut M."/>
            <person name="Harispe M.L."/>
            <person name="Henrissat B."/>
            <person name="Hilden K.S."/>
            <person name="Hope R."/>
            <person name="Hossain A."/>
            <person name="Karabika E."/>
            <person name="Karaffa L."/>
            <person name="Karanyi Z."/>
            <person name="Krasevec N."/>
            <person name="Kuo A."/>
            <person name="Kusch H."/>
            <person name="LaButti K."/>
            <person name="Lagendijk E.L."/>
            <person name="Lapidus A."/>
            <person name="Levasseur A."/>
            <person name="Lindquist E."/>
            <person name="Lipzen A."/>
            <person name="Logrieco A.F."/>
            <person name="MacCabe A."/>
            <person name="Maekelae M.R."/>
            <person name="Malavazi I."/>
            <person name="Melin P."/>
            <person name="Meyer V."/>
            <person name="Mielnichuk N."/>
            <person name="Miskei M."/>
            <person name="Molnar A.P."/>
            <person name="Mule G."/>
            <person name="Ngan C.Y."/>
            <person name="Orejas M."/>
            <person name="Orosz E."/>
            <person name="Ouedraogo J.P."/>
            <person name="Overkamp K.M."/>
            <person name="Park H.-S."/>
            <person name="Perrone G."/>
            <person name="Piumi F."/>
            <person name="Punt P.J."/>
            <person name="Ram A.F."/>
            <person name="Ramon A."/>
            <person name="Rauscher S."/>
            <person name="Record E."/>
            <person name="Riano-Pachon D.M."/>
            <person name="Robert V."/>
            <person name="Roehrig J."/>
            <person name="Ruller R."/>
            <person name="Salamov A."/>
            <person name="Salih N.S."/>
            <person name="Samson R.A."/>
            <person name="Sandor E."/>
            <person name="Sanguinetti M."/>
            <person name="Schuetze T."/>
            <person name="Sepcic K."/>
            <person name="Shelest E."/>
            <person name="Sherlock G."/>
            <person name="Sophianopoulou V."/>
            <person name="Squina F.M."/>
            <person name="Sun H."/>
            <person name="Susca A."/>
            <person name="Todd R.B."/>
            <person name="Tsang A."/>
            <person name="Unkles S.E."/>
            <person name="van de Wiele N."/>
            <person name="van Rossen-Uffink D."/>
            <person name="Oliveira J.V."/>
            <person name="Vesth T.C."/>
            <person name="Visser J."/>
            <person name="Yu J.-H."/>
            <person name="Zhou M."/>
            <person name="Andersen M.R."/>
            <person name="Archer D.B."/>
            <person name="Baker S.E."/>
            <person name="Benoit I."/>
            <person name="Brakhage A.A."/>
            <person name="Braus G.H."/>
            <person name="Fischer R."/>
            <person name="Frisvad J.C."/>
            <person name="Goldman G.H."/>
            <person name="Houbraken J."/>
            <person name="Oakley B."/>
            <person name="Pocsi I."/>
            <person name="Scazzocchio C."/>
            <person name="Seiboth B."/>
            <person name="vanKuyk P.A."/>
            <person name="Wortman J."/>
            <person name="Dyer P.S."/>
            <person name="Grigoriev I.V."/>
        </authorList>
    </citation>
    <scope>NUCLEOTIDE SEQUENCE [LARGE SCALE GENOMIC DNA]</scope>
    <source>
        <strain evidence="3">CBS 506.65</strain>
    </source>
</reference>
<organism evidence="2 3">
    <name type="scientific">Penicilliopsis zonata CBS 506.65</name>
    <dbReference type="NCBI Taxonomy" id="1073090"/>
    <lineage>
        <taxon>Eukaryota</taxon>
        <taxon>Fungi</taxon>
        <taxon>Dikarya</taxon>
        <taxon>Ascomycota</taxon>
        <taxon>Pezizomycotina</taxon>
        <taxon>Eurotiomycetes</taxon>
        <taxon>Eurotiomycetidae</taxon>
        <taxon>Eurotiales</taxon>
        <taxon>Aspergillaceae</taxon>
        <taxon>Penicilliopsis</taxon>
    </lineage>
</organism>
<feature type="compositionally biased region" description="Basic and acidic residues" evidence="1">
    <location>
        <begin position="65"/>
        <end position="79"/>
    </location>
</feature>
<dbReference type="Gene3D" id="6.10.280.100">
    <property type="match status" value="1"/>
</dbReference>
<dbReference type="OrthoDB" id="4526738at2759"/>
<dbReference type="VEuPathDB" id="FungiDB:ASPZODRAFT_19842"/>
<sequence>MSDMTKQGDDNLNAPQKISDPAGSIEYNRSKESGSSVAERVSAALQPGDTKSTTRRLSDSPPGSRVKDWKEEKTEEEERRRKKSMMQSAQETVAKALGGGAKGSR</sequence>
<dbReference type="RefSeq" id="XP_022577661.1">
    <property type="nucleotide sequence ID" value="XM_022727490.1"/>
</dbReference>
<gene>
    <name evidence="2" type="ORF">ASPZODRAFT_19842</name>
</gene>
<dbReference type="GeneID" id="34613954"/>
<dbReference type="EMBL" id="KV878354">
    <property type="protein sequence ID" value="OJJ43151.1"/>
    <property type="molecule type" value="Genomic_DNA"/>
</dbReference>
<evidence type="ECO:0000313" key="2">
    <source>
        <dbReference type="EMBL" id="OJJ43151.1"/>
    </source>
</evidence>
<evidence type="ECO:0000313" key="3">
    <source>
        <dbReference type="Proteomes" id="UP000184188"/>
    </source>
</evidence>
<keyword evidence="3" id="KW-1185">Reference proteome</keyword>
<accession>A0A1L9S7M6</accession>
<feature type="region of interest" description="Disordered" evidence="1">
    <location>
        <begin position="1"/>
        <end position="105"/>
    </location>
</feature>